<evidence type="ECO:0000256" key="2">
    <source>
        <dbReference type="ARBA" id="ARBA00022692"/>
    </source>
</evidence>
<evidence type="ECO:0000256" key="1">
    <source>
        <dbReference type="ARBA" id="ARBA00004141"/>
    </source>
</evidence>
<feature type="domain" description="Peptidase S54 rhomboid" evidence="7">
    <location>
        <begin position="203"/>
        <end position="360"/>
    </location>
</feature>
<dbReference type="InterPro" id="IPR022764">
    <property type="entry name" value="Peptidase_S54_rhomboid_dom"/>
</dbReference>
<feature type="transmembrane region" description="Helical" evidence="6">
    <location>
        <begin position="261"/>
        <end position="280"/>
    </location>
</feature>
<feature type="transmembrane region" description="Helical" evidence="6">
    <location>
        <begin position="236"/>
        <end position="255"/>
    </location>
</feature>
<keyword evidence="4 6" id="KW-0472">Membrane</keyword>
<evidence type="ECO:0000256" key="5">
    <source>
        <dbReference type="SAM" id="MobiDB-lite"/>
    </source>
</evidence>
<evidence type="ECO:0000259" key="7">
    <source>
        <dbReference type="Pfam" id="PF01694"/>
    </source>
</evidence>
<keyword evidence="3 6" id="KW-1133">Transmembrane helix</keyword>
<feature type="compositionally biased region" description="Low complexity" evidence="5">
    <location>
        <begin position="451"/>
        <end position="463"/>
    </location>
</feature>
<keyword evidence="8" id="KW-1185">Reference proteome</keyword>
<feature type="transmembrane region" description="Helical" evidence="6">
    <location>
        <begin position="721"/>
        <end position="742"/>
    </location>
</feature>
<feature type="transmembrane region" description="Helical" evidence="6">
    <location>
        <begin position="127"/>
        <end position="150"/>
    </location>
</feature>
<dbReference type="GO" id="GO:0016020">
    <property type="term" value="C:membrane"/>
    <property type="evidence" value="ECO:0007669"/>
    <property type="project" value="UniProtKB-SubCell"/>
</dbReference>
<evidence type="ECO:0000256" key="3">
    <source>
        <dbReference type="ARBA" id="ARBA00022989"/>
    </source>
</evidence>
<dbReference type="AlphaFoldDB" id="A0A1I8HD18"/>
<accession>A0A1I8HD18</accession>
<keyword evidence="2 6" id="KW-0812">Transmembrane</keyword>
<dbReference type="Pfam" id="PF01694">
    <property type="entry name" value="Rhomboid"/>
    <property type="match status" value="1"/>
</dbReference>
<protein>
    <submittedName>
        <fullName evidence="9">Rhomboid domain-containing protein</fullName>
    </submittedName>
</protein>
<feature type="transmembrane region" description="Helical" evidence="6">
    <location>
        <begin position="301"/>
        <end position="325"/>
    </location>
</feature>
<dbReference type="Gene3D" id="1.20.1540.10">
    <property type="entry name" value="Rhomboid-like"/>
    <property type="match status" value="1"/>
</dbReference>
<organism evidence="8 9">
    <name type="scientific">Macrostomum lignano</name>
    <dbReference type="NCBI Taxonomy" id="282301"/>
    <lineage>
        <taxon>Eukaryota</taxon>
        <taxon>Metazoa</taxon>
        <taxon>Spiralia</taxon>
        <taxon>Lophotrochozoa</taxon>
        <taxon>Platyhelminthes</taxon>
        <taxon>Rhabditophora</taxon>
        <taxon>Macrostomorpha</taxon>
        <taxon>Macrostomida</taxon>
        <taxon>Macrostomidae</taxon>
        <taxon>Macrostomum</taxon>
    </lineage>
</organism>
<evidence type="ECO:0000256" key="4">
    <source>
        <dbReference type="ARBA" id="ARBA00023136"/>
    </source>
</evidence>
<comment type="subcellular location">
    <subcellularLocation>
        <location evidence="1">Membrane</location>
        <topology evidence="1">Multi-pass membrane protein</topology>
    </subcellularLocation>
</comment>
<proteinExistence type="predicted"/>
<dbReference type="Proteomes" id="UP000095280">
    <property type="component" value="Unplaced"/>
</dbReference>
<dbReference type="SUPFAM" id="SSF144091">
    <property type="entry name" value="Rhomboid-like"/>
    <property type="match status" value="1"/>
</dbReference>
<reference evidence="9" key="1">
    <citation type="submission" date="2016-11" db="UniProtKB">
        <authorList>
            <consortium name="WormBaseParasite"/>
        </authorList>
    </citation>
    <scope>IDENTIFICATION</scope>
</reference>
<feature type="transmembrane region" description="Helical" evidence="6">
    <location>
        <begin position="345"/>
        <end position="366"/>
    </location>
</feature>
<name>A0A1I8HD18_9PLAT</name>
<dbReference type="GO" id="GO:0004252">
    <property type="term" value="F:serine-type endopeptidase activity"/>
    <property type="evidence" value="ECO:0007669"/>
    <property type="project" value="InterPro"/>
</dbReference>
<evidence type="ECO:0000313" key="8">
    <source>
        <dbReference type="Proteomes" id="UP000095280"/>
    </source>
</evidence>
<dbReference type="WBParaSite" id="maker-uti_cns_0005437-snap-gene-0.5-mRNA-1">
    <property type="protein sequence ID" value="maker-uti_cns_0005437-snap-gene-0.5-mRNA-1"/>
    <property type="gene ID" value="maker-uti_cns_0005437-snap-gene-0.5"/>
</dbReference>
<dbReference type="InterPro" id="IPR035952">
    <property type="entry name" value="Rhomboid-like_sf"/>
</dbReference>
<evidence type="ECO:0000313" key="9">
    <source>
        <dbReference type="WBParaSite" id="maker-uti_cns_0005437-snap-gene-0.5-mRNA-1"/>
    </source>
</evidence>
<evidence type="ECO:0000256" key="6">
    <source>
        <dbReference type="SAM" id="Phobius"/>
    </source>
</evidence>
<feature type="region of interest" description="Disordered" evidence="5">
    <location>
        <begin position="441"/>
        <end position="463"/>
    </location>
</feature>
<sequence length="806" mass="86544">MQTPYGSRICHCCRACSRRLLTVLLSPPRPPSLQPGRRYFNVNKSAVSDARQPLTNAQDFARAFLAPYRLTESARRLAWRGRAFWALVASGTAYGICRLWETHQAKKSDPNSLYLPFMGVQPGLSRWSLLGPYAVVLMLSSCVFAAWRIFGLASLQPAAAAAAAGSRISLLGAEKFLRLFADKPGLGPTVRAFSRPLLSPLGSALSHRTVGHFLANQLVLFGALTSCIGKMSPGEFVAFSVAAAYATSLASVLAMTLANRFVFSLGASGVLSALVAYNALTFDHNVHLGQQQESGSSSPSSLALLGVIPLPWLTPAVGLSVWAGVEAVSWMVTVWRGRLPRLNHPAHLAGIGFGCLYAVWGHQALWSAHPVPRLRLPEATALHPDPVAKSWHGNISGTRNSRTCPTSAAAAMPIFLCLSCRSRLLLDLASGSLPLLRPSRRCLKASPRPSPNGQQQQQRGQPKPKLFFRRIGQLAESPVSTEPLSLSAGGHAFQLAARAVAALAVGGLVSVMVSERRNRHRRDCASQLSQYDLGYVGIQEDDGLDKIVQDLRWTSPALLYCGVALALNSLLGSRRMPLDKLAKLSRHALDQPGRSAILTSPWLSSVCEFQVFGFLSTISALSLLSPLKFGLSPEEKILAFIAGSLTGSAFRCAYQQSLLLLLSRERRPLGHWCGPHAGLAALVALHLLSLRSVTAKVQQQSQLGQEEPAFARSVRRDFLEFRSGLCSALLIGWAAFNLVFLVRYRRLRAPVLGPAAPALKHASTLAGLAAACGIHAAIEYRTQAVAELPAASDSAPQPVPAATPAV</sequence>